<feature type="region of interest" description="Linker" evidence="18">
    <location>
        <begin position="232"/>
        <end position="252"/>
    </location>
</feature>
<comment type="similarity">
    <text evidence="3 18">In the N-terminal section; belongs to the N-acetylglucosamine-1-phosphate uridyltransferase family.</text>
</comment>
<feature type="region of interest" description="Pyrophosphorylase" evidence="18">
    <location>
        <begin position="1"/>
        <end position="231"/>
    </location>
</feature>
<dbReference type="GO" id="GO:0019134">
    <property type="term" value="F:glucosamine-1-phosphate N-acetyltransferase activity"/>
    <property type="evidence" value="ECO:0007669"/>
    <property type="project" value="UniProtKB-UniRule"/>
</dbReference>
<dbReference type="GO" id="GO:0000902">
    <property type="term" value="P:cell morphogenesis"/>
    <property type="evidence" value="ECO:0007669"/>
    <property type="project" value="UniProtKB-UniRule"/>
</dbReference>
<comment type="cofactor">
    <cofactor evidence="18">
        <name>Mg(2+)</name>
        <dbReference type="ChEBI" id="CHEBI:18420"/>
    </cofactor>
    <text evidence="18">Binds 1 Mg(2+) ion per subunit.</text>
</comment>
<comment type="catalytic activity">
    <reaction evidence="15 18">
        <text>alpha-D-glucosamine 1-phosphate + acetyl-CoA = N-acetyl-alpha-D-glucosamine 1-phosphate + CoA + H(+)</text>
        <dbReference type="Rhea" id="RHEA:13725"/>
        <dbReference type="ChEBI" id="CHEBI:15378"/>
        <dbReference type="ChEBI" id="CHEBI:57287"/>
        <dbReference type="ChEBI" id="CHEBI:57288"/>
        <dbReference type="ChEBI" id="CHEBI:57776"/>
        <dbReference type="ChEBI" id="CHEBI:58516"/>
        <dbReference type="EC" id="2.3.1.157"/>
    </reaction>
</comment>
<comment type="pathway">
    <text evidence="18">Nucleotide-sugar biosynthesis; UDP-N-acetyl-alpha-D-glucosamine biosynthesis; UDP-N-acetyl-alpha-D-glucosamine from N-acetyl-alpha-D-glucosamine 1-phosphate: step 1/1.</text>
</comment>
<keyword evidence="6 18" id="KW-0548">Nucleotidyltransferase</keyword>
<dbReference type="InterPro" id="IPR001451">
    <property type="entry name" value="Hexapep"/>
</dbReference>
<comment type="similarity">
    <text evidence="2 18">In the C-terminal section; belongs to the transferase hexapeptide repeat family.</text>
</comment>
<dbReference type="GO" id="GO:0006048">
    <property type="term" value="P:UDP-N-acetylglucosamine biosynthetic process"/>
    <property type="evidence" value="ECO:0007669"/>
    <property type="project" value="UniProtKB-UniPathway"/>
</dbReference>
<evidence type="ECO:0000256" key="10">
    <source>
        <dbReference type="ARBA" id="ARBA00022960"/>
    </source>
</evidence>
<dbReference type="GO" id="GO:0005737">
    <property type="term" value="C:cytoplasm"/>
    <property type="evidence" value="ECO:0007669"/>
    <property type="project" value="UniProtKB-SubCell"/>
</dbReference>
<protein>
    <recommendedName>
        <fullName evidence="18">Bifunctional protein GlmU</fullName>
    </recommendedName>
    <domain>
        <recommendedName>
            <fullName evidence="18">UDP-N-acetylglucosamine pyrophosphorylase</fullName>
            <ecNumber evidence="18">2.7.7.23</ecNumber>
        </recommendedName>
        <alternativeName>
            <fullName evidence="18">N-acetylglucosamine-1-phosphate uridyltransferase</fullName>
        </alternativeName>
    </domain>
    <domain>
        <recommendedName>
            <fullName evidence="18">Glucosamine-1-phosphate N-acetyltransferase</fullName>
            <ecNumber evidence="18">2.3.1.157</ecNumber>
        </recommendedName>
    </domain>
</protein>
<feature type="binding site" evidence="18">
    <location>
        <position position="229"/>
    </location>
    <ligand>
        <name>UDP-N-acetyl-alpha-D-glucosamine</name>
        <dbReference type="ChEBI" id="CHEBI:57705"/>
    </ligand>
</feature>
<keyword evidence="7 18" id="KW-0479">Metal-binding</keyword>
<feature type="binding site" evidence="18">
    <location>
        <position position="441"/>
    </location>
    <ligand>
        <name>acetyl-CoA</name>
        <dbReference type="ChEBI" id="CHEBI:57288"/>
    </ligand>
</feature>
<dbReference type="GO" id="GO:0000287">
    <property type="term" value="F:magnesium ion binding"/>
    <property type="evidence" value="ECO:0007669"/>
    <property type="project" value="UniProtKB-UniRule"/>
</dbReference>
<dbReference type="Pfam" id="PF12804">
    <property type="entry name" value="NTP_transf_3"/>
    <property type="match status" value="1"/>
</dbReference>
<dbReference type="EC" id="2.3.1.157" evidence="18"/>
<feature type="binding site" evidence="18">
    <location>
        <begin position="81"/>
        <end position="82"/>
    </location>
    <ligand>
        <name>UDP-N-acetyl-alpha-D-glucosamine</name>
        <dbReference type="ChEBI" id="CHEBI:57705"/>
    </ligand>
</feature>
<dbReference type="SUPFAM" id="SSF51161">
    <property type="entry name" value="Trimeric LpxA-like enzymes"/>
    <property type="match status" value="1"/>
</dbReference>
<evidence type="ECO:0000256" key="13">
    <source>
        <dbReference type="ARBA" id="ARBA00023315"/>
    </source>
</evidence>
<feature type="binding site" evidence="18">
    <location>
        <begin position="10"/>
        <end position="13"/>
    </location>
    <ligand>
        <name>UDP-N-acetyl-alpha-D-glucosamine</name>
        <dbReference type="ChEBI" id="CHEBI:57705"/>
    </ligand>
</feature>
<dbReference type="GO" id="GO:0009252">
    <property type="term" value="P:peptidoglycan biosynthetic process"/>
    <property type="evidence" value="ECO:0007669"/>
    <property type="project" value="UniProtKB-UniRule"/>
</dbReference>
<feature type="binding site" evidence="18">
    <location>
        <position position="378"/>
    </location>
    <ligand>
        <name>UDP-N-acetyl-alpha-D-glucosamine</name>
        <dbReference type="ChEBI" id="CHEBI:57705"/>
    </ligand>
</feature>
<comment type="subcellular location">
    <subcellularLocation>
        <location evidence="1 18">Cytoplasm</location>
    </subcellularLocation>
</comment>
<dbReference type="STRING" id="39492.ERS852540_01207"/>
<feature type="active site" description="Proton acceptor" evidence="18">
    <location>
        <position position="364"/>
    </location>
</feature>
<feature type="binding site" evidence="18">
    <location>
        <position position="76"/>
    </location>
    <ligand>
        <name>UDP-N-acetyl-alpha-D-glucosamine</name>
        <dbReference type="ChEBI" id="CHEBI:57705"/>
    </ligand>
</feature>
<dbReference type="Proteomes" id="UP000095662">
    <property type="component" value="Unassembled WGS sequence"/>
</dbReference>
<dbReference type="OrthoDB" id="9775031at2"/>
<feature type="binding site" evidence="18">
    <location>
        <position position="229"/>
    </location>
    <ligand>
        <name>Mg(2+)</name>
        <dbReference type="ChEBI" id="CHEBI:18420"/>
    </ligand>
</feature>
<feature type="domain" description="MobA-like NTP transferase" evidence="19">
    <location>
        <begin position="7"/>
        <end position="136"/>
    </location>
</feature>
<accession>A0A174ZNQ6</accession>
<dbReference type="GO" id="GO:0003977">
    <property type="term" value="F:UDP-N-acetylglucosamine diphosphorylase activity"/>
    <property type="evidence" value="ECO:0007669"/>
    <property type="project" value="UniProtKB-UniRule"/>
</dbReference>
<keyword evidence="4 18" id="KW-0963">Cytoplasm</keyword>
<organism evidence="20 21">
    <name type="scientific">[Eubacterium] siraeum</name>
    <dbReference type="NCBI Taxonomy" id="39492"/>
    <lineage>
        <taxon>Bacteria</taxon>
        <taxon>Bacillati</taxon>
        <taxon>Bacillota</taxon>
        <taxon>Clostridia</taxon>
        <taxon>Eubacteriales</taxon>
        <taxon>Oscillospiraceae</taxon>
        <taxon>Oscillospiraceae incertae sedis</taxon>
    </lineage>
</organism>
<evidence type="ECO:0000256" key="14">
    <source>
        <dbReference type="ARBA" id="ARBA00023316"/>
    </source>
</evidence>
<dbReference type="GO" id="GO:0009245">
    <property type="term" value="P:lipid A biosynthetic process"/>
    <property type="evidence" value="ECO:0007669"/>
    <property type="project" value="UniProtKB-UniRule"/>
</dbReference>
<dbReference type="CDD" id="cd03353">
    <property type="entry name" value="LbH_GlmU_C"/>
    <property type="match status" value="1"/>
</dbReference>
<dbReference type="Gene3D" id="2.160.10.10">
    <property type="entry name" value="Hexapeptide repeat proteins"/>
    <property type="match status" value="1"/>
</dbReference>
<keyword evidence="13 18" id="KW-0012">Acyltransferase</keyword>
<dbReference type="InterPro" id="IPR005882">
    <property type="entry name" value="Bifunctional_GlmU"/>
</dbReference>
<dbReference type="Pfam" id="PF00132">
    <property type="entry name" value="Hexapep"/>
    <property type="match status" value="1"/>
</dbReference>
<dbReference type="AlphaFoldDB" id="A0A174ZNQ6"/>
<keyword evidence="10 18" id="KW-0133">Cell shape</keyword>
<dbReference type="EMBL" id="CZBY01000008">
    <property type="protein sequence ID" value="CUQ85988.1"/>
    <property type="molecule type" value="Genomic_DNA"/>
</dbReference>
<dbReference type="HAMAP" id="MF_01631">
    <property type="entry name" value="GlmU"/>
    <property type="match status" value="1"/>
</dbReference>
<feature type="binding site" evidence="18">
    <location>
        <position position="24"/>
    </location>
    <ligand>
        <name>UDP-N-acetyl-alpha-D-glucosamine</name>
        <dbReference type="ChEBI" id="CHEBI:57705"/>
    </ligand>
</feature>
<dbReference type="UniPathway" id="UPA00113">
    <property type="reaction ID" value="UER00532"/>
</dbReference>
<dbReference type="InterPro" id="IPR050065">
    <property type="entry name" value="GlmU-like"/>
</dbReference>
<comment type="caution">
    <text evidence="18">Lacks conserved residue(s) required for the propagation of feature annotation.</text>
</comment>
<dbReference type="CDD" id="cd02540">
    <property type="entry name" value="GT2_GlmU_N_bac"/>
    <property type="match status" value="1"/>
</dbReference>
<evidence type="ECO:0000313" key="21">
    <source>
        <dbReference type="Proteomes" id="UP000095662"/>
    </source>
</evidence>
<evidence type="ECO:0000256" key="15">
    <source>
        <dbReference type="ARBA" id="ARBA00048247"/>
    </source>
</evidence>
<keyword evidence="14 18" id="KW-0961">Cell wall biogenesis/degradation</keyword>
<evidence type="ECO:0000313" key="20">
    <source>
        <dbReference type="EMBL" id="CUQ85988.1"/>
    </source>
</evidence>
<feature type="binding site" evidence="18">
    <location>
        <position position="146"/>
    </location>
    <ligand>
        <name>UDP-N-acetyl-alpha-D-glucosamine</name>
        <dbReference type="ChEBI" id="CHEBI:57705"/>
    </ligand>
</feature>
<evidence type="ECO:0000256" key="2">
    <source>
        <dbReference type="ARBA" id="ARBA00007707"/>
    </source>
</evidence>
<feature type="region of interest" description="N-acetyltransferase" evidence="18">
    <location>
        <begin position="253"/>
        <end position="460"/>
    </location>
</feature>
<dbReference type="NCBIfam" id="TIGR01173">
    <property type="entry name" value="glmU"/>
    <property type="match status" value="1"/>
</dbReference>
<comment type="pathway">
    <text evidence="18">Bacterial outer membrane biogenesis; LPS lipid A biosynthesis.</text>
</comment>
<comment type="subunit">
    <text evidence="18">Homotrimer.</text>
</comment>
<evidence type="ECO:0000256" key="18">
    <source>
        <dbReference type="HAMAP-Rule" id="MF_01631"/>
    </source>
</evidence>
<dbReference type="GO" id="GO:0071555">
    <property type="term" value="P:cell wall organization"/>
    <property type="evidence" value="ECO:0007669"/>
    <property type="project" value="UniProtKB-KW"/>
</dbReference>
<dbReference type="InterPro" id="IPR025877">
    <property type="entry name" value="MobA-like_NTP_Trfase"/>
</dbReference>
<comment type="function">
    <text evidence="17 18">Catalyzes the last two sequential reactions in the de novo biosynthetic pathway for UDP-N-acetylglucosamine (UDP-GlcNAc). The C-terminal domain catalyzes the transfer of acetyl group from acetyl coenzyme A to glucosamine-1-phosphate (GlcN-1-P) to produce N-acetylglucosamine-1-phosphate (GlcNAc-1-P), which is converted into UDP-GlcNAc by the transfer of uridine 5-monophosphate (from uridine 5-triphosphate), a reaction catalyzed by the N-terminal domain.</text>
</comment>
<evidence type="ECO:0000256" key="16">
    <source>
        <dbReference type="ARBA" id="ARBA00048493"/>
    </source>
</evidence>
<gene>
    <name evidence="18 20" type="primary">glmU</name>
    <name evidence="20" type="ORF">ERS852540_01207</name>
</gene>
<evidence type="ECO:0000256" key="6">
    <source>
        <dbReference type="ARBA" id="ARBA00022695"/>
    </source>
</evidence>
<keyword evidence="9 18" id="KW-0460">Magnesium</keyword>
<evidence type="ECO:0000256" key="8">
    <source>
        <dbReference type="ARBA" id="ARBA00022737"/>
    </source>
</evidence>
<keyword evidence="11 18" id="KW-0573">Peptidoglycan synthesis</keyword>
<dbReference type="InterPro" id="IPR038009">
    <property type="entry name" value="GlmU_C_LbH"/>
</dbReference>
<reference evidence="20 21" key="1">
    <citation type="submission" date="2015-09" db="EMBL/GenBank/DDBJ databases">
        <authorList>
            <consortium name="Pathogen Informatics"/>
        </authorList>
    </citation>
    <scope>NUCLEOTIDE SEQUENCE [LARGE SCALE GENOMIC DNA]</scope>
    <source>
        <strain evidence="20 21">2789STDY5834928</strain>
    </source>
</reference>
<evidence type="ECO:0000256" key="17">
    <source>
        <dbReference type="ARBA" id="ARBA00049628"/>
    </source>
</evidence>
<evidence type="ECO:0000256" key="11">
    <source>
        <dbReference type="ARBA" id="ARBA00022984"/>
    </source>
</evidence>
<feature type="binding site" evidence="18">
    <location>
        <position position="352"/>
    </location>
    <ligand>
        <name>UDP-N-acetyl-alpha-D-glucosamine</name>
        <dbReference type="ChEBI" id="CHEBI:57705"/>
    </ligand>
</feature>
<dbReference type="GO" id="GO:0016020">
    <property type="term" value="C:membrane"/>
    <property type="evidence" value="ECO:0007669"/>
    <property type="project" value="GOC"/>
</dbReference>
<keyword evidence="8 18" id="KW-0677">Repeat</keyword>
<dbReference type="PANTHER" id="PTHR43584:SF3">
    <property type="entry name" value="BIFUNCTIONAL PROTEIN GLMU"/>
    <property type="match status" value="1"/>
</dbReference>
<comment type="pathway">
    <text evidence="18">Nucleotide-sugar biosynthesis; UDP-N-acetyl-alpha-D-glucosamine biosynthesis; N-acetyl-alpha-D-glucosamine 1-phosphate from alpha-D-glucosamine 6-phosphate (route II): step 2/2.</text>
</comment>
<dbReference type="InterPro" id="IPR011004">
    <property type="entry name" value="Trimer_LpxA-like_sf"/>
</dbReference>
<dbReference type="SUPFAM" id="SSF53448">
    <property type="entry name" value="Nucleotide-diphospho-sugar transferases"/>
    <property type="match status" value="1"/>
</dbReference>
<feature type="binding site" evidence="18">
    <location>
        <position position="109"/>
    </location>
    <ligand>
        <name>Mg(2+)</name>
        <dbReference type="ChEBI" id="CHEBI:18420"/>
    </ligand>
</feature>
<sequence>MDNKKYAVILAAGDGKRMKSDKPKVLAEVLFQPMLRWVLDAVKQAGVDNTAVIVGAHKEQVTAYLDTLGEYPAFEQKERLGTGHAVMQAKSFIEKAQADNADILVACGDAPFIDADTITGSYEYHKNSGNDVTVVSAIVDNPAGYGRIIKENDTFKAIVEQKDCDSEQAKVKEINSGIYWFKAEKLSGLLDKLVNNNAAGEYYLTDTVAVAEKKGVYTADSTDVVLGANSRSQLAALNEVARKRKLAELMDDGVDIPLSDGIIIGKDVKIGHDTVILPNTIIKGKTVIGNGCEIGPNSYIADCVIEDNVILNNVQAHESKVDSKAKAGPFVHLRPNTHLHSGVKIGDFVEVKNSEIGINTCIAHLTYVGDSDVGKGVNFGCGCVTANYDGIKKYRTTIGDNAFIGCNTNLIAPVTIGDNATTAAGSTITKNVPADSLAVERGQTRIIEHWEKNSKRIKKA</sequence>
<feature type="binding site" evidence="18">
    <location>
        <position position="367"/>
    </location>
    <ligand>
        <name>UDP-N-acetyl-alpha-D-glucosamine</name>
        <dbReference type="ChEBI" id="CHEBI:57705"/>
    </ligand>
</feature>
<comment type="catalytic activity">
    <reaction evidence="16 18">
        <text>N-acetyl-alpha-D-glucosamine 1-phosphate + UTP + H(+) = UDP-N-acetyl-alpha-D-glucosamine + diphosphate</text>
        <dbReference type="Rhea" id="RHEA:13509"/>
        <dbReference type="ChEBI" id="CHEBI:15378"/>
        <dbReference type="ChEBI" id="CHEBI:33019"/>
        <dbReference type="ChEBI" id="CHEBI:46398"/>
        <dbReference type="ChEBI" id="CHEBI:57705"/>
        <dbReference type="ChEBI" id="CHEBI:57776"/>
        <dbReference type="EC" id="2.7.7.23"/>
    </reaction>
</comment>
<name>A0A174ZNQ6_9FIRM</name>
<feature type="binding site" evidence="18">
    <location>
        <position position="175"/>
    </location>
    <ligand>
        <name>UDP-N-acetyl-alpha-D-glucosamine</name>
        <dbReference type="ChEBI" id="CHEBI:57705"/>
    </ligand>
</feature>
<evidence type="ECO:0000256" key="5">
    <source>
        <dbReference type="ARBA" id="ARBA00022679"/>
    </source>
</evidence>
<dbReference type="Gene3D" id="3.90.550.10">
    <property type="entry name" value="Spore Coat Polysaccharide Biosynthesis Protein SpsA, Chain A"/>
    <property type="match status" value="1"/>
</dbReference>
<feature type="binding site" evidence="18">
    <location>
        <position position="160"/>
    </location>
    <ligand>
        <name>UDP-N-acetyl-alpha-D-glucosamine</name>
        <dbReference type="ChEBI" id="CHEBI:57705"/>
    </ligand>
</feature>
<keyword evidence="5 18" id="KW-0808">Transferase</keyword>
<evidence type="ECO:0000256" key="3">
    <source>
        <dbReference type="ARBA" id="ARBA00007947"/>
    </source>
</evidence>
<dbReference type="UniPathway" id="UPA00973"/>
<evidence type="ECO:0000256" key="9">
    <source>
        <dbReference type="ARBA" id="ARBA00022842"/>
    </source>
</evidence>
<feature type="binding site" evidence="18">
    <location>
        <position position="334"/>
    </location>
    <ligand>
        <name>UDP-N-acetyl-alpha-D-glucosamine</name>
        <dbReference type="ChEBI" id="CHEBI:57705"/>
    </ligand>
</feature>
<proteinExistence type="inferred from homology"/>
<evidence type="ECO:0000256" key="7">
    <source>
        <dbReference type="ARBA" id="ARBA00022723"/>
    </source>
</evidence>
<dbReference type="InterPro" id="IPR029044">
    <property type="entry name" value="Nucleotide-diphossugar_trans"/>
</dbReference>
<feature type="binding site" evidence="18">
    <location>
        <position position="424"/>
    </location>
    <ligand>
        <name>acetyl-CoA</name>
        <dbReference type="ChEBI" id="CHEBI:57288"/>
    </ligand>
</feature>
<dbReference type="PANTHER" id="PTHR43584">
    <property type="entry name" value="NUCLEOTIDYL TRANSFERASE"/>
    <property type="match status" value="1"/>
</dbReference>
<dbReference type="GO" id="GO:0008360">
    <property type="term" value="P:regulation of cell shape"/>
    <property type="evidence" value="ECO:0007669"/>
    <property type="project" value="UniProtKB-KW"/>
</dbReference>
<evidence type="ECO:0000256" key="4">
    <source>
        <dbReference type="ARBA" id="ARBA00022490"/>
    </source>
</evidence>
<evidence type="ECO:0000256" key="12">
    <source>
        <dbReference type="ARBA" id="ARBA00023268"/>
    </source>
</evidence>
<keyword evidence="12 18" id="KW-0511">Multifunctional enzyme</keyword>
<evidence type="ECO:0000259" key="19">
    <source>
        <dbReference type="Pfam" id="PF12804"/>
    </source>
</evidence>
<feature type="binding site" evidence="18">
    <location>
        <begin position="387"/>
        <end position="388"/>
    </location>
    <ligand>
        <name>acetyl-CoA</name>
        <dbReference type="ChEBI" id="CHEBI:57288"/>
    </ligand>
</feature>
<dbReference type="EC" id="2.7.7.23" evidence="18"/>
<evidence type="ECO:0000256" key="1">
    <source>
        <dbReference type="ARBA" id="ARBA00004496"/>
    </source>
</evidence>